<dbReference type="RefSeq" id="WP_125206469.1">
    <property type="nucleotide sequence ID" value="NZ_PVTX01000002.1"/>
</dbReference>
<proteinExistence type="predicted"/>
<accession>A0ABX5EGB4</accession>
<gene>
    <name evidence="2" type="ORF">BCL65_10231</name>
</gene>
<comment type="caution">
    <text evidence="2">The sequence shown here is derived from an EMBL/GenBank/DDBJ whole genome shotgun (WGS) entry which is preliminary data.</text>
</comment>
<feature type="signal peptide" evidence="1">
    <location>
        <begin position="1"/>
        <end position="28"/>
    </location>
</feature>
<sequence>MKNRILGTFAALCLALASVGMGAGAAHADDDGRVSCTGYASKNAQYRVTLAERDDDRMRAAMRVDAAKSGQRWTVTVYRNGSKAYRITERANRHGNISVARTVRGDDDDRFRFVAVSSSGQRAARTVELDDDLECRSGEGSKGSRYGYSVQESGDDRVTAQVRVNGPTKGARWTATFYRDGSRVASTTSRANSYGNVTLGRTFGADDDRVKVVVRSSTGERISRTVDLDD</sequence>
<dbReference type="EMBL" id="PVTX01000002">
    <property type="protein sequence ID" value="PRZ08489.1"/>
    <property type="molecule type" value="Genomic_DNA"/>
</dbReference>
<keyword evidence="1" id="KW-0732">Signal</keyword>
<name>A0ABX5EGB4_9MICO</name>
<dbReference type="Proteomes" id="UP000239895">
    <property type="component" value="Unassembled WGS sequence"/>
</dbReference>
<evidence type="ECO:0000313" key="3">
    <source>
        <dbReference type="Proteomes" id="UP000239895"/>
    </source>
</evidence>
<evidence type="ECO:0000256" key="1">
    <source>
        <dbReference type="SAM" id="SignalP"/>
    </source>
</evidence>
<reference evidence="2 3" key="1">
    <citation type="submission" date="2018-03" db="EMBL/GenBank/DDBJ databases">
        <title>Comparative analysis of microorganisms from saline springs in Andes Mountain Range, Colombia.</title>
        <authorList>
            <person name="Rubin E."/>
        </authorList>
    </citation>
    <scope>NUCLEOTIDE SEQUENCE [LARGE SCALE GENOMIC DNA]</scope>
    <source>
        <strain evidence="2 3">CG 23</strain>
    </source>
</reference>
<evidence type="ECO:0000313" key="2">
    <source>
        <dbReference type="EMBL" id="PRZ08489.1"/>
    </source>
</evidence>
<keyword evidence="3" id="KW-1185">Reference proteome</keyword>
<protein>
    <submittedName>
        <fullName evidence="2">Uncharacterized protein</fullName>
    </submittedName>
</protein>
<feature type="chain" id="PRO_5045894037" evidence="1">
    <location>
        <begin position="29"/>
        <end position="230"/>
    </location>
</feature>
<organism evidence="2 3">
    <name type="scientific">Isoptericola halotolerans</name>
    <dbReference type="NCBI Taxonomy" id="300560"/>
    <lineage>
        <taxon>Bacteria</taxon>
        <taxon>Bacillati</taxon>
        <taxon>Actinomycetota</taxon>
        <taxon>Actinomycetes</taxon>
        <taxon>Micrococcales</taxon>
        <taxon>Promicromonosporaceae</taxon>
        <taxon>Isoptericola</taxon>
    </lineage>
</organism>